<feature type="domain" description="Glycosyltransferase subfamily 4-like N-terminal" evidence="2">
    <location>
        <begin position="19"/>
        <end position="174"/>
    </location>
</feature>
<dbReference type="GO" id="GO:0016757">
    <property type="term" value="F:glycosyltransferase activity"/>
    <property type="evidence" value="ECO:0007669"/>
    <property type="project" value="InterPro"/>
</dbReference>
<dbReference type="Pfam" id="PF13439">
    <property type="entry name" value="Glyco_transf_4"/>
    <property type="match status" value="1"/>
</dbReference>
<reference evidence="3 4" key="1">
    <citation type="submission" date="2019-03" db="EMBL/GenBank/DDBJ databases">
        <title>Algoriphagus sp. nov, a new strain isolated from root system soil of mangrove plant Kandelia.</title>
        <authorList>
            <person name="Yin Q."/>
            <person name="Wang K."/>
            <person name="Song Z."/>
        </authorList>
    </citation>
    <scope>NUCLEOTIDE SEQUENCE [LARGE SCALE GENOMIC DNA]</scope>
    <source>
        <strain evidence="3 4">XY-J91</strain>
    </source>
</reference>
<gene>
    <name evidence="3" type="ORF">E4S40_00735</name>
</gene>
<sequence length="372" mass="43186">MKNRIVICSSPNLKSIPLYFYLLANQFCSEGNEVTLVIDQGGMMDFENFPPNPLLTIKKWPNERPTKFIDFLFFLKLCRSFKPDLVISQFSSNTVSLMVSLFLPKSKFLVYWHTMQDQLIADLKISRIKFLFLNFRKKILFKFSSFDFLTNSSDLKNEIQNFFKKEANKIYVLHYLMPDPLLKRKYKDFNDRDYCISFVSRLEQSKGHANFLRAFSKVHLKFPGLKLKIAGSGNELNFLRNLVFELGIEDRVEFLGECSYEKVLSIMEDSLIHVSNSIQEAFGMVNVEAISLGTPIMANKVGGIKEILFQGQNGEFFNSEDILQFENYLQTILNQENWKTYSKNARDIFEQNFAASNKNLSAHVNFLLAKIQ</sequence>
<dbReference type="Proteomes" id="UP000297647">
    <property type="component" value="Unassembled WGS sequence"/>
</dbReference>
<dbReference type="OrthoDB" id="9787111at2"/>
<feature type="domain" description="Glycosyl transferase family 1" evidence="1">
    <location>
        <begin position="184"/>
        <end position="344"/>
    </location>
</feature>
<dbReference type="EMBL" id="SPSB01000001">
    <property type="protein sequence ID" value="TFV97214.1"/>
    <property type="molecule type" value="Genomic_DNA"/>
</dbReference>
<dbReference type="AlphaFoldDB" id="A0A4Y9QXM5"/>
<dbReference type="InterPro" id="IPR001296">
    <property type="entry name" value="Glyco_trans_1"/>
</dbReference>
<keyword evidence="4" id="KW-1185">Reference proteome</keyword>
<dbReference type="CDD" id="cd03801">
    <property type="entry name" value="GT4_PimA-like"/>
    <property type="match status" value="1"/>
</dbReference>
<protein>
    <submittedName>
        <fullName evidence="3">Glycosyltransferase family 1 protein</fullName>
    </submittedName>
</protein>
<accession>A0A4Y9QXM5</accession>
<dbReference type="RefSeq" id="WP_135069393.1">
    <property type="nucleotide sequence ID" value="NZ_SPSB01000001.1"/>
</dbReference>
<dbReference type="Pfam" id="PF00534">
    <property type="entry name" value="Glycos_transf_1"/>
    <property type="match status" value="1"/>
</dbReference>
<organism evidence="3 4">
    <name type="scientific">Algoriphagus kandeliae</name>
    <dbReference type="NCBI Taxonomy" id="2562278"/>
    <lineage>
        <taxon>Bacteria</taxon>
        <taxon>Pseudomonadati</taxon>
        <taxon>Bacteroidota</taxon>
        <taxon>Cytophagia</taxon>
        <taxon>Cytophagales</taxon>
        <taxon>Cyclobacteriaceae</taxon>
        <taxon>Algoriphagus</taxon>
    </lineage>
</organism>
<dbReference type="SUPFAM" id="SSF53756">
    <property type="entry name" value="UDP-Glycosyltransferase/glycogen phosphorylase"/>
    <property type="match status" value="1"/>
</dbReference>
<evidence type="ECO:0000259" key="1">
    <source>
        <dbReference type="Pfam" id="PF00534"/>
    </source>
</evidence>
<dbReference type="PANTHER" id="PTHR12526:SF630">
    <property type="entry name" value="GLYCOSYLTRANSFERASE"/>
    <property type="match status" value="1"/>
</dbReference>
<dbReference type="Gene3D" id="3.40.50.2000">
    <property type="entry name" value="Glycogen Phosphorylase B"/>
    <property type="match status" value="2"/>
</dbReference>
<name>A0A4Y9QXM5_9BACT</name>
<evidence type="ECO:0000259" key="2">
    <source>
        <dbReference type="Pfam" id="PF13439"/>
    </source>
</evidence>
<evidence type="ECO:0000313" key="3">
    <source>
        <dbReference type="EMBL" id="TFV97214.1"/>
    </source>
</evidence>
<dbReference type="InterPro" id="IPR028098">
    <property type="entry name" value="Glyco_trans_4-like_N"/>
</dbReference>
<dbReference type="PANTHER" id="PTHR12526">
    <property type="entry name" value="GLYCOSYLTRANSFERASE"/>
    <property type="match status" value="1"/>
</dbReference>
<keyword evidence="3" id="KW-0808">Transferase</keyword>
<comment type="caution">
    <text evidence="3">The sequence shown here is derived from an EMBL/GenBank/DDBJ whole genome shotgun (WGS) entry which is preliminary data.</text>
</comment>
<evidence type="ECO:0000313" key="4">
    <source>
        <dbReference type="Proteomes" id="UP000297647"/>
    </source>
</evidence>
<proteinExistence type="predicted"/>